<feature type="domain" description="EAL" evidence="1">
    <location>
        <begin position="412"/>
        <end position="665"/>
    </location>
</feature>
<dbReference type="InterPro" id="IPR000014">
    <property type="entry name" value="PAS"/>
</dbReference>
<dbReference type="Gene3D" id="3.30.70.270">
    <property type="match status" value="1"/>
</dbReference>
<dbReference type="KEGG" id="rst:ATY39_01790"/>
<dbReference type="NCBIfam" id="TIGR00254">
    <property type="entry name" value="GGDEF"/>
    <property type="match status" value="1"/>
</dbReference>
<dbReference type="InterPro" id="IPR001633">
    <property type="entry name" value="EAL_dom"/>
</dbReference>
<dbReference type="InterPro" id="IPR043128">
    <property type="entry name" value="Rev_trsase/Diguanyl_cyclase"/>
</dbReference>
<dbReference type="EMBL" id="CP014806">
    <property type="protein sequence ID" value="AMW98260.1"/>
    <property type="molecule type" value="Genomic_DNA"/>
</dbReference>
<dbReference type="CDD" id="cd01948">
    <property type="entry name" value="EAL"/>
    <property type="match status" value="1"/>
</dbReference>
<accession>A0A143HA45</accession>
<gene>
    <name evidence="3" type="ORF">ATY39_01790</name>
</gene>
<dbReference type="STRING" id="241244.ATY39_01790"/>
<dbReference type="SUPFAM" id="SSF141868">
    <property type="entry name" value="EAL domain-like"/>
    <property type="match status" value="1"/>
</dbReference>
<evidence type="ECO:0008006" key="5">
    <source>
        <dbReference type="Google" id="ProtNLM"/>
    </source>
</evidence>
<dbReference type="SUPFAM" id="SSF55073">
    <property type="entry name" value="Nucleotide cyclase"/>
    <property type="match status" value="1"/>
</dbReference>
<dbReference type="Gene3D" id="3.30.450.20">
    <property type="entry name" value="PAS domain"/>
    <property type="match status" value="1"/>
</dbReference>
<dbReference type="RefSeq" id="WP_066784965.1">
    <property type="nucleotide sequence ID" value="NZ_CP014806.1"/>
</dbReference>
<dbReference type="Proteomes" id="UP000076021">
    <property type="component" value="Chromosome"/>
</dbReference>
<evidence type="ECO:0000259" key="1">
    <source>
        <dbReference type="PROSITE" id="PS50883"/>
    </source>
</evidence>
<dbReference type="PROSITE" id="PS50887">
    <property type="entry name" value="GGDEF"/>
    <property type="match status" value="1"/>
</dbReference>
<name>A0A143HA45_9BACL</name>
<evidence type="ECO:0000259" key="2">
    <source>
        <dbReference type="PROSITE" id="PS50887"/>
    </source>
</evidence>
<dbReference type="Pfam" id="PF00563">
    <property type="entry name" value="EAL"/>
    <property type="match status" value="1"/>
</dbReference>
<dbReference type="SUPFAM" id="SSF55785">
    <property type="entry name" value="PYP-like sensor domain (PAS domain)"/>
    <property type="match status" value="1"/>
</dbReference>
<dbReference type="Pfam" id="PF13426">
    <property type="entry name" value="PAS_9"/>
    <property type="match status" value="1"/>
</dbReference>
<dbReference type="Pfam" id="PF00990">
    <property type="entry name" value="GGDEF"/>
    <property type="match status" value="1"/>
</dbReference>
<dbReference type="InterPro" id="IPR029787">
    <property type="entry name" value="Nucleotide_cyclase"/>
</dbReference>
<dbReference type="InterPro" id="IPR000160">
    <property type="entry name" value="GGDEF_dom"/>
</dbReference>
<dbReference type="OrthoDB" id="2624050at2"/>
<proteinExistence type="predicted"/>
<organism evidence="3 4">
    <name type="scientific">Rummeliibacillus stabekisii</name>
    <dbReference type="NCBI Taxonomy" id="241244"/>
    <lineage>
        <taxon>Bacteria</taxon>
        <taxon>Bacillati</taxon>
        <taxon>Bacillota</taxon>
        <taxon>Bacilli</taxon>
        <taxon>Bacillales</taxon>
        <taxon>Caryophanaceae</taxon>
        <taxon>Rummeliibacillus</taxon>
    </lineage>
</organism>
<evidence type="ECO:0000313" key="4">
    <source>
        <dbReference type="Proteomes" id="UP000076021"/>
    </source>
</evidence>
<dbReference type="SMART" id="SM00052">
    <property type="entry name" value="EAL"/>
    <property type="match status" value="1"/>
</dbReference>
<dbReference type="AlphaFoldDB" id="A0A143HA45"/>
<dbReference type="PANTHER" id="PTHR44757:SF2">
    <property type="entry name" value="BIOFILM ARCHITECTURE MAINTENANCE PROTEIN MBAA"/>
    <property type="match status" value="1"/>
</dbReference>
<feature type="domain" description="GGDEF" evidence="2">
    <location>
        <begin position="271"/>
        <end position="403"/>
    </location>
</feature>
<dbReference type="InterPro" id="IPR035919">
    <property type="entry name" value="EAL_sf"/>
</dbReference>
<dbReference type="Gene3D" id="3.20.20.450">
    <property type="entry name" value="EAL domain"/>
    <property type="match status" value="1"/>
</dbReference>
<dbReference type="FunFam" id="3.20.20.450:FF:000001">
    <property type="entry name" value="Cyclic di-GMP phosphodiesterase yahA"/>
    <property type="match status" value="1"/>
</dbReference>
<evidence type="ECO:0000313" key="3">
    <source>
        <dbReference type="EMBL" id="AMW98260.1"/>
    </source>
</evidence>
<dbReference type="CDD" id="cd01949">
    <property type="entry name" value="GGDEF"/>
    <property type="match status" value="1"/>
</dbReference>
<dbReference type="PANTHER" id="PTHR44757">
    <property type="entry name" value="DIGUANYLATE CYCLASE DGCP"/>
    <property type="match status" value="1"/>
</dbReference>
<dbReference type="SMART" id="SM00267">
    <property type="entry name" value="GGDEF"/>
    <property type="match status" value="1"/>
</dbReference>
<protein>
    <recommendedName>
        <fullName evidence="5">Diguanylate cyclase</fullName>
    </recommendedName>
</protein>
<keyword evidence="4" id="KW-1185">Reference proteome</keyword>
<dbReference type="PROSITE" id="PS50883">
    <property type="entry name" value="EAL"/>
    <property type="match status" value="1"/>
</dbReference>
<dbReference type="InterPro" id="IPR052155">
    <property type="entry name" value="Biofilm_reg_signaling"/>
</dbReference>
<dbReference type="InterPro" id="IPR035965">
    <property type="entry name" value="PAS-like_dom_sf"/>
</dbReference>
<sequence>MKKTTLDQKSLQYIVNQYSSIEQSGLSVLIRKSNEQYSIMYANDMAQNDFGVLHFPKTELAHRYLPSVIWQHLKTMILTVCANETATFENLEHLLTVTEETVFEDQFYYCTIHKHPQDPAFLELLEQNFDPILVVDKEGNILHSNAVANGKFGFVGANLQIDKYVSLFAREEIQKLIDETISSQKSIELADIGLKTIEGKSVIVFIRSIPMLTEQKVSKILLILRDITPSPECESDTSYFTYHDQLTGSWNRKALSVHFKEIIKDSMRTNQKSAILSIDLDRFKRVNKTYGTAAGDMIINAAIERVSQITKSIGSIYRLNGDNFVAVLQNVQKEQVQQVAADIIYSMKKPFLIEDSELATTASIGITYFPDDGASIDELLQKANQALLYAKEKGRSSYRFYQSKMKNQLENTALMEAHLRRAIEKNELMVYYQPQIDLETETITSFEALLRWQNPKFGFVSPGVFIPLAEESELIIDIGNWVLEEACKQLYEWKVQGISNIRIAVNISPKQFREDQLASKILYFLEKYEIEPSLLELEITESSMTDAEDTMKILKQLKSMGLIISVDDFGTGYSSLSYIKRYPIDIIKIDQSFIRDMDTDEKDKAIAQTIIHLAHNLGLDVIAEGVEKEEHVGFLKKQQCKKAQGFLFSKPLPIYELMKEIPLKK</sequence>
<reference evidence="3 4" key="1">
    <citation type="journal article" date="2016" name="Genome Announc.">
        <title>Whole-Genome Sequence of Rummeliibacillus stabekisii Strain PP9 Isolated from Antarctic Soil.</title>
        <authorList>
            <person name="da Mota F.F."/>
            <person name="Vollu R.E."/>
            <person name="Jurelevicius D."/>
            <person name="Seldin L."/>
        </authorList>
    </citation>
    <scope>NUCLEOTIDE SEQUENCE [LARGE SCALE GENOMIC DNA]</scope>
    <source>
        <strain evidence="3 4">PP9</strain>
    </source>
</reference>
<reference evidence="4" key="2">
    <citation type="submission" date="2016-03" db="EMBL/GenBank/DDBJ databases">
        <authorList>
            <person name="Ploux O."/>
        </authorList>
    </citation>
    <scope>NUCLEOTIDE SEQUENCE [LARGE SCALE GENOMIC DNA]</scope>
    <source>
        <strain evidence="4">PP9</strain>
    </source>
</reference>